<dbReference type="FunFam" id="3.30.565.10:FF:000006">
    <property type="entry name" value="Sensor histidine kinase WalK"/>
    <property type="match status" value="1"/>
</dbReference>
<name>A0A246JDG5_9BURK</name>
<dbReference type="EC" id="2.7.13.3" evidence="3"/>
<evidence type="ECO:0000256" key="7">
    <source>
        <dbReference type="PROSITE-ProRule" id="PRU00169"/>
    </source>
</evidence>
<dbReference type="PRINTS" id="PR00344">
    <property type="entry name" value="BCTRLSENSOR"/>
</dbReference>
<dbReference type="Gene3D" id="3.40.50.2300">
    <property type="match status" value="1"/>
</dbReference>
<dbReference type="SMART" id="SM00387">
    <property type="entry name" value="HATPase_c"/>
    <property type="match status" value="1"/>
</dbReference>
<keyword evidence="6" id="KW-0418">Kinase</keyword>
<dbReference type="SMART" id="SM00448">
    <property type="entry name" value="REC"/>
    <property type="match status" value="1"/>
</dbReference>
<evidence type="ECO:0000259" key="9">
    <source>
        <dbReference type="PROSITE" id="PS50110"/>
    </source>
</evidence>
<feature type="modified residue" description="4-aspartylphosphate" evidence="7">
    <location>
        <position position="59"/>
    </location>
</feature>
<dbReference type="SUPFAM" id="SSF52172">
    <property type="entry name" value="CheY-like"/>
    <property type="match status" value="1"/>
</dbReference>
<dbReference type="GO" id="GO:0000155">
    <property type="term" value="F:phosphorelay sensor kinase activity"/>
    <property type="evidence" value="ECO:0007669"/>
    <property type="project" value="InterPro"/>
</dbReference>
<dbReference type="Pfam" id="PF00072">
    <property type="entry name" value="Response_reg"/>
    <property type="match status" value="1"/>
</dbReference>
<evidence type="ECO:0000313" key="10">
    <source>
        <dbReference type="EMBL" id="OWQ90683.1"/>
    </source>
</evidence>
<dbReference type="OrthoDB" id="9808408at2"/>
<keyword evidence="4 7" id="KW-0597">Phosphoprotein</keyword>
<dbReference type="PROSITE" id="PS50109">
    <property type="entry name" value="HIS_KIN"/>
    <property type="match status" value="1"/>
</dbReference>
<proteinExistence type="predicted"/>
<dbReference type="InterPro" id="IPR003661">
    <property type="entry name" value="HisK_dim/P_dom"/>
</dbReference>
<evidence type="ECO:0000256" key="4">
    <source>
        <dbReference type="ARBA" id="ARBA00022553"/>
    </source>
</evidence>
<keyword evidence="11" id="KW-1185">Reference proteome</keyword>
<dbReference type="InterPro" id="IPR004358">
    <property type="entry name" value="Sig_transdc_His_kin-like_C"/>
</dbReference>
<evidence type="ECO:0000256" key="3">
    <source>
        <dbReference type="ARBA" id="ARBA00012438"/>
    </source>
</evidence>
<dbReference type="SMART" id="SM00388">
    <property type="entry name" value="HisKA"/>
    <property type="match status" value="1"/>
</dbReference>
<dbReference type="PANTHER" id="PTHR42878:SF15">
    <property type="entry name" value="BACTERIOPHYTOCHROME"/>
    <property type="match status" value="1"/>
</dbReference>
<dbReference type="SUPFAM" id="SSF47384">
    <property type="entry name" value="Homodimeric domain of signal transducing histidine kinase"/>
    <property type="match status" value="1"/>
</dbReference>
<dbReference type="SUPFAM" id="SSF55874">
    <property type="entry name" value="ATPase domain of HSP90 chaperone/DNA topoisomerase II/histidine kinase"/>
    <property type="match status" value="1"/>
</dbReference>
<dbReference type="InterPro" id="IPR036097">
    <property type="entry name" value="HisK_dim/P_sf"/>
</dbReference>
<evidence type="ECO:0000256" key="6">
    <source>
        <dbReference type="ARBA" id="ARBA00022777"/>
    </source>
</evidence>
<sequence>MTPDSPDRARLLIVDDEARHMEALCDTLSGHGYDVVGQAGAQAALAELKRRPFDVLLTDLVMPGQTGIELLRSALEIDPQLVGVVMTGEGSIATAVEAMRSGATDYILKPFRLASILPVLGRAVEIGRLRRENAGLHASLRRRADELEASNRELDAFTRSVSHDLKTPLNALVGFSTLLEQQVGASLPPRERDWLAHIQRAGQHMTQLIEALMRLSHMGRRALALSAVDVDAVVRGAVAELLSSRPGPAPAVEIGALPTVVADESMLRQVFSNLISNALKFSREKQGAIIRVGGRRDGAVVTFSVSDNGPGFDPADAEQLFEAFVRLKPAEKVEGHGIGLSIVQRIVERHGGRAWATAAPGQGATFCFSLPQGADPSPLGDE</sequence>
<comment type="caution">
    <text evidence="10">The sequence shown here is derived from an EMBL/GenBank/DDBJ whole genome shotgun (WGS) entry which is preliminary data.</text>
</comment>
<dbReference type="GO" id="GO:0007234">
    <property type="term" value="P:osmosensory signaling via phosphorelay pathway"/>
    <property type="evidence" value="ECO:0007669"/>
    <property type="project" value="TreeGrafter"/>
</dbReference>
<dbReference type="GO" id="GO:0030295">
    <property type="term" value="F:protein kinase activator activity"/>
    <property type="evidence" value="ECO:0007669"/>
    <property type="project" value="TreeGrafter"/>
</dbReference>
<evidence type="ECO:0000313" key="11">
    <source>
        <dbReference type="Proteomes" id="UP000197468"/>
    </source>
</evidence>
<dbReference type="EMBL" id="NIOF01000004">
    <property type="protein sequence ID" value="OWQ90683.1"/>
    <property type="molecule type" value="Genomic_DNA"/>
</dbReference>
<comment type="subcellular location">
    <subcellularLocation>
        <location evidence="2">Cell inner membrane</location>
        <topology evidence="2">Multi-pass membrane protein</topology>
    </subcellularLocation>
</comment>
<dbReference type="InterPro" id="IPR011006">
    <property type="entry name" value="CheY-like_superfamily"/>
</dbReference>
<gene>
    <name evidence="10" type="ORF">CDN99_10855</name>
</gene>
<dbReference type="AlphaFoldDB" id="A0A246JDG5"/>
<dbReference type="CDD" id="cd00082">
    <property type="entry name" value="HisKA"/>
    <property type="match status" value="1"/>
</dbReference>
<organism evidence="10 11">
    <name type="scientific">Roseateles aquatilis</name>
    <dbReference type="NCBI Taxonomy" id="431061"/>
    <lineage>
        <taxon>Bacteria</taxon>
        <taxon>Pseudomonadati</taxon>
        <taxon>Pseudomonadota</taxon>
        <taxon>Betaproteobacteria</taxon>
        <taxon>Burkholderiales</taxon>
        <taxon>Sphaerotilaceae</taxon>
        <taxon>Roseateles</taxon>
    </lineage>
</organism>
<dbReference type="InterPro" id="IPR005467">
    <property type="entry name" value="His_kinase_dom"/>
</dbReference>
<feature type="domain" description="Histidine kinase" evidence="8">
    <location>
        <begin position="160"/>
        <end position="374"/>
    </location>
</feature>
<dbReference type="RefSeq" id="WP_088384890.1">
    <property type="nucleotide sequence ID" value="NZ_NIOF01000004.1"/>
</dbReference>
<dbReference type="Proteomes" id="UP000197468">
    <property type="component" value="Unassembled WGS sequence"/>
</dbReference>
<dbReference type="PANTHER" id="PTHR42878">
    <property type="entry name" value="TWO-COMPONENT HISTIDINE KINASE"/>
    <property type="match status" value="1"/>
</dbReference>
<dbReference type="InterPro" id="IPR036890">
    <property type="entry name" value="HATPase_C_sf"/>
</dbReference>
<keyword evidence="5" id="KW-0808">Transferase</keyword>
<dbReference type="Gene3D" id="3.30.565.10">
    <property type="entry name" value="Histidine kinase-like ATPase, C-terminal domain"/>
    <property type="match status" value="1"/>
</dbReference>
<feature type="domain" description="Response regulatory" evidence="9">
    <location>
        <begin position="10"/>
        <end position="124"/>
    </location>
</feature>
<dbReference type="GO" id="GO:0005886">
    <property type="term" value="C:plasma membrane"/>
    <property type="evidence" value="ECO:0007669"/>
    <property type="project" value="UniProtKB-SubCell"/>
</dbReference>
<reference evidence="10 11" key="1">
    <citation type="journal article" date="2008" name="Int. J. Syst. Evol. Microbiol.">
        <title>Description of Roseateles aquatilis sp. nov. and Roseateles terrae sp. nov., in the class Betaproteobacteria, and emended description of the genus Roseateles.</title>
        <authorList>
            <person name="Gomila M."/>
            <person name="Bowien B."/>
            <person name="Falsen E."/>
            <person name="Moore E.R."/>
            <person name="Lalucat J."/>
        </authorList>
    </citation>
    <scope>NUCLEOTIDE SEQUENCE [LARGE SCALE GENOMIC DNA]</scope>
    <source>
        <strain evidence="10 11">CCUG 48205</strain>
    </source>
</reference>
<evidence type="ECO:0000256" key="2">
    <source>
        <dbReference type="ARBA" id="ARBA00004429"/>
    </source>
</evidence>
<dbReference type="InterPro" id="IPR001789">
    <property type="entry name" value="Sig_transdc_resp-reg_receiver"/>
</dbReference>
<evidence type="ECO:0000259" key="8">
    <source>
        <dbReference type="PROSITE" id="PS50109"/>
    </source>
</evidence>
<evidence type="ECO:0000256" key="5">
    <source>
        <dbReference type="ARBA" id="ARBA00022679"/>
    </source>
</evidence>
<dbReference type="InterPro" id="IPR050351">
    <property type="entry name" value="BphY/WalK/GraS-like"/>
</dbReference>
<evidence type="ECO:0000256" key="1">
    <source>
        <dbReference type="ARBA" id="ARBA00000085"/>
    </source>
</evidence>
<dbReference type="InterPro" id="IPR003594">
    <property type="entry name" value="HATPase_dom"/>
</dbReference>
<accession>A0A246JDG5</accession>
<comment type="catalytic activity">
    <reaction evidence="1">
        <text>ATP + protein L-histidine = ADP + protein N-phospho-L-histidine.</text>
        <dbReference type="EC" id="2.7.13.3"/>
    </reaction>
</comment>
<dbReference type="Pfam" id="PF00512">
    <property type="entry name" value="HisKA"/>
    <property type="match status" value="1"/>
</dbReference>
<dbReference type="PROSITE" id="PS50110">
    <property type="entry name" value="RESPONSE_REGULATORY"/>
    <property type="match status" value="1"/>
</dbReference>
<protein>
    <recommendedName>
        <fullName evidence="3">histidine kinase</fullName>
        <ecNumber evidence="3">2.7.13.3</ecNumber>
    </recommendedName>
</protein>
<dbReference type="GO" id="GO:0000156">
    <property type="term" value="F:phosphorelay response regulator activity"/>
    <property type="evidence" value="ECO:0007669"/>
    <property type="project" value="TreeGrafter"/>
</dbReference>
<dbReference type="Pfam" id="PF02518">
    <property type="entry name" value="HATPase_c"/>
    <property type="match status" value="1"/>
</dbReference>
<dbReference type="Gene3D" id="1.10.287.130">
    <property type="match status" value="1"/>
</dbReference>